<reference evidence="3" key="2">
    <citation type="submission" date="2020-09" db="EMBL/GenBank/DDBJ databases">
        <authorList>
            <person name="Kikuchi T."/>
        </authorList>
    </citation>
    <scope>NUCLEOTIDE SEQUENCE</scope>
    <source>
        <strain evidence="3">Ka4C1</strain>
    </source>
</reference>
<keyword evidence="5" id="KW-1185">Reference proteome</keyword>
<dbReference type="WBParaSite" id="BXY_0584800.1">
    <property type="protein sequence ID" value="BXY_0584800.1"/>
    <property type="gene ID" value="BXY_0584800"/>
</dbReference>
<feature type="chain" id="PRO_5035399649" evidence="2">
    <location>
        <begin position="25"/>
        <end position="274"/>
    </location>
</feature>
<feature type="region of interest" description="Disordered" evidence="1">
    <location>
        <begin position="197"/>
        <end position="253"/>
    </location>
</feature>
<dbReference type="Proteomes" id="UP000095284">
    <property type="component" value="Unplaced"/>
</dbReference>
<accession>A0A1I7RYN0</accession>
<name>A0A1I7RYN0_BURXY</name>
<dbReference type="Proteomes" id="UP000582659">
    <property type="component" value="Unassembled WGS sequence"/>
</dbReference>
<dbReference type="AlphaFoldDB" id="A0A1I7RYN0"/>
<evidence type="ECO:0000313" key="6">
    <source>
        <dbReference type="WBParaSite" id="BXY_0584800.1"/>
    </source>
</evidence>
<reference evidence="6" key="1">
    <citation type="submission" date="2016-11" db="UniProtKB">
        <authorList>
            <consortium name="WormBaseParasite"/>
        </authorList>
    </citation>
    <scope>IDENTIFICATION</scope>
</reference>
<feature type="compositionally biased region" description="Polar residues" evidence="1">
    <location>
        <begin position="204"/>
        <end position="213"/>
    </location>
</feature>
<dbReference type="OrthoDB" id="10366885at2759"/>
<evidence type="ECO:0000313" key="5">
    <source>
        <dbReference type="Proteomes" id="UP000659654"/>
    </source>
</evidence>
<proteinExistence type="predicted"/>
<keyword evidence="2" id="KW-0732">Signal</keyword>
<evidence type="ECO:0000313" key="4">
    <source>
        <dbReference type="Proteomes" id="UP000095284"/>
    </source>
</evidence>
<dbReference type="EMBL" id="CAJFDI010000002">
    <property type="protein sequence ID" value="CAD5213394.1"/>
    <property type="molecule type" value="Genomic_DNA"/>
</dbReference>
<evidence type="ECO:0000256" key="2">
    <source>
        <dbReference type="SAM" id="SignalP"/>
    </source>
</evidence>
<sequence>MIIRIWVQACLLTAILLFPLRSIGLQNDLVMGTVTGARSRNTSLRTAAANLNFESDSFPCDYCDLETCTARKRTSRSSGREVFCFSKRSVNEDENAEPTSTCITDEAELRYLVLAERLKDSNTCQPAKEDPNLRICWCKESLRRSLSRVEQLQERSRLRFATGTKGGIKLVHYQSVDQKQVTQNYENIVKSPQTLRQGPRVQASGLQRSGSTVPPTPQDFHSRHKIASTHGGIAGRPTNPRRPSSSPFTDSASLSRPSVVALSSVMIIYYLRLL</sequence>
<evidence type="ECO:0000313" key="3">
    <source>
        <dbReference type="EMBL" id="CAD5213394.1"/>
    </source>
</evidence>
<evidence type="ECO:0000256" key="1">
    <source>
        <dbReference type="SAM" id="MobiDB-lite"/>
    </source>
</evidence>
<organism evidence="4 6">
    <name type="scientific">Bursaphelenchus xylophilus</name>
    <name type="common">Pinewood nematode worm</name>
    <name type="synonym">Aphelenchoides xylophilus</name>
    <dbReference type="NCBI Taxonomy" id="6326"/>
    <lineage>
        <taxon>Eukaryota</taxon>
        <taxon>Metazoa</taxon>
        <taxon>Ecdysozoa</taxon>
        <taxon>Nematoda</taxon>
        <taxon>Chromadorea</taxon>
        <taxon>Rhabditida</taxon>
        <taxon>Tylenchina</taxon>
        <taxon>Tylenchomorpha</taxon>
        <taxon>Aphelenchoidea</taxon>
        <taxon>Aphelenchoididae</taxon>
        <taxon>Bursaphelenchus</taxon>
    </lineage>
</organism>
<dbReference type="EMBL" id="CAJFCV020000002">
    <property type="protein sequence ID" value="CAG9092496.1"/>
    <property type="molecule type" value="Genomic_DNA"/>
</dbReference>
<gene>
    <name evidence="3" type="ORF">BXYJ_LOCUS3008</name>
</gene>
<feature type="compositionally biased region" description="Low complexity" evidence="1">
    <location>
        <begin position="236"/>
        <end position="247"/>
    </location>
</feature>
<feature type="signal peptide" evidence="2">
    <location>
        <begin position="1"/>
        <end position="24"/>
    </location>
</feature>
<protein>
    <submittedName>
        <fullName evidence="3">(pine wood nematode) hypothetical protein</fullName>
    </submittedName>
</protein>
<dbReference type="Proteomes" id="UP000659654">
    <property type="component" value="Unassembled WGS sequence"/>
</dbReference>